<evidence type="ECO:0000313" key="3">
    <source>
        <dbReference type="Proteomes" id="UP001237642"/>
    </source>
</evidence>
<gene>
    <name evidence="2" type="ORF">POM88_023391</name>
</gene>
<keyword evidence="3" id="KW-1185">Reference proteome</keyword>
<accession>A0AAD8IHK0</accession>
<dbReference type="EMBL" id="JAUIZM010000005">
    <property type="protein sequence ID" value="KAK1385656.1"/>
    <property type="molecule type" value="Genomic_DNA"/>
</dbReference>
<name>A0AAD8IHK0_9APIA</name>
<dbReference type="Pfam" id="PF10536">
    <property type="entry name" value="PMD"/>
    <property type="match status" value="1"/>
</dbReference>
<evidence type="ECO:0000313" key="2">
    <source>
        <dbReference type="EMBL" id="KAK1385656.1"/>
    </source>
</evidence>
<dbReference type="InterPro" id="IPR019557">
    <property type="entry name" value="AminoTfrase-like_pln_mobile"/>
</dbReference>
<reference evidence="2" key="2">
    <citation type="submission" date="2023-05" db="EMBL/GenBank/DDBJ databases">
        <authorList>
            <person name="Schelkunov M.I."/>
        </authorList>
    </citation>
    <scope>NUCLEOTIDE SEQUENCE</scope>
    <source>
        <strain evidence="2">Hsosn_3</strain>
        <tissue evidence="2">Leaf</tissue>
    </source>
</reference>
<proteinExistence type="predicted"/>
<dbReference type="AlphaFoldDB" id="A0AAD8IHK0"/>
<dbReference type="GO" id="GO:0010073">
    <property type="term" value="P:meristem maintenance"/>
    <property type="evidence" value="ECO:0007669"/>
    <property type="project" value="InterPro"/>
</dbReference>
<reference evidence="2" key="1">
    <citation type="submission" date="2023-02" db="EMBL/GenBank/DDBJ databases">
        <title>Genome of toxic invasive species Heracleum sosnowskyi carries increased number of genes despite the absence of recent whole-genome duplications.</title>
        <authorList>
            <person name="Schelkunov M."/>
            <person name="Shtratnikova V."/>
            <person name="Makarenko M."/>
            <person name="Klepikova A."/>
            <person name="Omelchenko D."/>
            <person name="Novikova G."/>
            <person name="Obukhova E."/>
            <person name="Bogdanov V."/>
            <person name="Penin A."/>
            <person name="Logacheva M."/>
        </authorList>
    </citation>
    <scope>NUCLEOTIDE SEQUENCE</scope>
    <source>
        <strain evidence="2">Hsosn_3</strain>
        <tissue evidence="2">Leaf</tissue>
    </source>
</reference>
<evidence type="ECO:0000259" key="1">
    <source>
        <dbReference type="Pfam" id="PF10536"/>
    </source>
</evidence>
<sequence length="323" mass="36493">MIMDPHKELGMHPRPRDLSMLHLQPYHRSSVVWDAGGGDNLRSRRRNPNSVRLPQLHPRMVRILTDLRFDGVSRLTGIQIDWSLITALIERWRPETHTFHLPIGECTISLQDVSVLLGLRIDGPAVIGVTAVDDGWANLIEHIFGANPVSPTPGASGLVGGRLKFTWLNSVFSSLPNDASDMELRQYTQSYLLQLIGGILFTDHSGGQVHCMYIPLIQDLDYCGKLSWGSAVLAYLYRELCKSCKKDKEETAGCILLLQLWAWSRLHTLAPVPRGPSLNNPQIWDNHPGPHGLRWCAHLSFTDSDILHELLVLILIRWIYWIT</sequence>
<dbReference type="PANTHER" id="PTHR46033:SF8">
    <property type="entry name" value="PROTEIN MAINTENANCE OF MERISTEMS-LIKE"/>
    <property type="match status" value="1"/>
</dbReference>
<dbReference type="Proteomes" id="UP001237642">
    <property type="component" value="Unassembled WGS sequence"/>
</dbReference>
<dbReference type="InterPro" id="IPR044824">
    <property type="entry name" value="MAIN-like"/>
</dbReference>
<feature type="domain" description="Aminotransferase-like plant mobile" evidence="1">
    <location>
        <begin position="73"/>
        <end position="298"/>
    </location>
</feature>
<organism evidence="2 3">
    <name type="scientific">Heracleum sosnowskyi</name>
    <dbReference type="NCBI Taxonomy" id="360622"/>
    <lineage>
        <taxon>Eukaryota</taxon>
        <taxon>Viridiplantae</taxon>
        <taxon>Streptophyta</taxon>
        <taxon>Embryophyta</taxon>
        <taxon>Tracheophyta</taxon>
        <taxon>Spermatophyta</taxon>
        <taxon>Magnoliopsida</taxon>
        <taxon>eudicotyledons</taxon>
        <taxon>Gunneridae</taxon>
        <taxon>Pentapetalae</taxon>
        <taxon>asterids</taxon>
        <taxon>campanulids</taxon>
        <taxon>Apiales</taxon>
        <taxon>Apiaceae</taxon>
        <taxon>Apioideae</taxon>
        <taxon>apioid superclade</taxon>
        <taxon>Tordylieae</taxon>
        <taxon>Tordyliinae</taxon>
        <taxon>Heracleum</taxon>
    </lineage>
</organism>
<comment type="caution">
    <text evidence="2">The sequence shown here is derived from an EMBL/GenBank/DDBJ whole genome shotgun (WGS) entry which is preliminary data.</text>
</comment>
<protein>
    <submittedName>
        <fullName evidence="2">Serine/threonine-protein phosphatase 7 long form-like</fullName>
    </submittedName>
</protein>
<dbReference type="PANTHER" id="PTHR46033">
    <property type="entry name" value="PROTEIN MAIN-LIKE 2"/>
    <property type="match status" value="1"/>
</dbReference>